<proteinExistence type="inferred from homology"/>
<comment type="subcellular location">
    <subcellularLocation>
        <location evidence="11">Mitochondrion</location>
    </subcellularLocation>
</comment>
<dbReference type="SUPFAM" id="SSF51905">
    <property type="entry name" value="FAD/NAD(P)-binding domain"/>
    <property type="match status" value="1"/>
</dbReference>
<dbReference type="InterPro" id="IPR023753">
    <property type="entry name" value="FAD/NAD-binding_dom"/>
</dbReference>
<dbReference type="PANTHER" id="PTHR48467:SF1">
    <property type="entry name" value="GLUTAMATE SYNTHASE 1 [NADH], CHLOROPLASTIC-LIKE"/>
    <property type="match status" value="1"/>
</dbReference>
<feature type="binding site" evidence="12">
    <location>
        <position position="101"/>
    </location>
    <ligand>
        <name>FAD</name>
        <dbReference type="ChEBI" id="CHEBI:57692"/>
    </ligand>
</feature>
<organism evidence="17">
    <name type="scientific">Taenia asiatica</name>
    <name type="common">Asian tapeworm</name>
    <dbReference type="NCBI Taxonomy" id="60517"/>
    <lineage>
        <taxon>Eukaryota</taxon>
        <taxon>Metazoa</taxon>
        <taxon>Spiralia</taxon>
        <taxon>Lophotrochozoa</taxon>
        <taxon>Platyhelminthes</taxon>
        <taxon>Cestoda</taxon>
        <taxon>Eucestoda</taxon>
        <taxon>Cyclophyllidea</taxon>
        <taxon>Taeniidae</taxon>
        <taxon>Taenia</taxon>
    </lineage>
</organism>
<dbReference type="Pfam" id="PF07992">
    <property type="entry name" value="Pyr_redox_2"/>
    <property type="match status" value="1"/>
</dbReference>
<evidence type="ECO:0000256" key="9">
    <source>
        <dbReference type="ARBA" id="ARBA00023002"/>
    </source>
</evidence>
<evidence type="ECO:0000313" key="16">
    <source>
        <dbReference type="Proteomes" id="UP000282613"/>
    </source>
</evidence>
<keyword evidence="8 11" id="KW-0521">NADP</keyword>
<name>A0A158R8A5_TAEAS</name>
<evidence type="ECO:0000256" key="8">
    <source>
        <dbReference type="ARBA" id="ARBA00022857"/>
    </source>
</evidence>
<gene>
    <name evidence="15" type="ORF">TASK_LOCUS5075</name>
</gene>
<dbReference type="InterPro" id="IPR036188">
    <property type="entry name" value="FAD/NAD-bd_sf"/>
</dbReference>
<dbReference type="WBParaSite" id="TASK_0000507401-mRNA-1">
    <property type="protein sequence ID" value="TASK_0000507401-mRNA-1"/>
    <property type="gene ID" value="TASK_0000507401"/>
</dbReference>
<dbReference type="STRING" id="60517.A0A158R8A5"/>
<dbReference type="GO" id="GO:0005739">
    <property type="term" value="C:mitochondrion"/>
    <property type="evidence" value="ECO:0007669"/>
    <property type="project" value="UniProtKB-SubCell"/>
</dbReference>
<evidence type="ECO:0000313" key="17">
    <source>
        <dbReference type="WBParaSite" id="TASK_0000507401-mRNA-1"/>
    </source>
</evidence>
<comment type="cofactor">
    <cofactor evidence="1 11 12">
        <name>FAD</name>
        <dbReference type="ChEBI" id="CHEBI:57692"/>
    </cofactor>
</comment>
<feature type="binding site" evidence="13">
    <location>
        <position position="228"/>
    </location>
    <ligand>
        <name>NADP(+)</name>
        <dbReference type="ChEBI" id="CHEBI:58349"/>
    </ligand>
</feature>
<feature type="binding site" evidence="12">
    <location>
        <position position="65"/>
    </location>
    <ligand>
        <name>FAD</name>
        <dbReference type="ChEBI" id="CHEBI:57692"/>
    </ligand>
</feature>
<sequence length="534" mass="58837">MLGFTSVIRRSIRKCFQKRSLHVCIVGSGPSGFYVAQSLLKASGDFKHEVVRIDLLEKLPVPFGLVRYGVAPDHPEVKNVINTFTQVATNPRFHYYGNIAVGNDVSLAELRYHYDAIVLAYGASADKRMNISGEELPGVVSAKEFVGWYNGYPESQVLEPYLNCETVAIVGMGNVSLDVARILLSSVDRLKNTDIPEPVIEHLSTSRVRRVIIVGRRGPLQAAFTLKEFRELCCLPETKKTSLQGLHVEFTPQDIFNETLSTGDGRTKLLAELPRPRRRLIEHMLKISTLNSISTEHGVVGEPLCCEIRFLRSPIQVMPRYPVSNWAMSQPSSSKASNVAGIELCVNRLEGPPGEHQKCVVAEGESPEHVECGLVVRSIGHRSVCIDPDLPFDEERGVIACSDEYGRVPGLFSLGDSYGTDGDALLYASGWAKVGGMGVIVNTLADARNTADAILTDLGRKESPPRHIGFEGFKAILESKGVRPVTFAEWERVDVKERVAGHDLGKPREKITSLKEILRTAFSEVAKVRSGDKF</sequence>
<accession>A0A158R8A5</accession>
<evidence type="ECO:0000256" key="5">
    <source>
        <dbReference type="ARBA" id="ARBA00016287"/>
    </source>
</evidence>
<dbReference type="EC" id="1.18.1.6" evidence="4 11"/>
<evidence type="ECO:0000256" key="2">
    <source>
        <dbReference type="ARBA" id="ARBA00004731"/>
    </source>
</evidence>
<comment type="pathway">
    <text evidence="2">Steroid metabolism; cholesterol metabolism.</text>
</comment>
<keyword evidence="16" id="KW-1185">Reference proteome</keyword>
<dbReference type="InterPro" id="IPR021163">
    <property type="entry name" value="Ferredox_Rdtase_adrenod"/>
</dbReference>
<evidence type="ECO:0000256" key="13">
    <source>
        <dbReference type="PIRSR" id="PIRSR000362-2"/>
    </source>
</evidence>
<feature type="binding site" evidence="13">
    <location>
        <begin position="216"/>
        <end position="217"/>
    </location>
    <ligand>
        <name>NADP(+)</name>
        <dbReference type="ChEBI" id="CHEBI:58349"/>
    </ligand>
</feature>
<feature type="domain" description="FAD/NAD(P)-binding" evidence="14">
    <location>
        <begin position="22"/>
        <end position="185"/>
    </location>
</feature>
<dbReference type="Proteomes" id="UP000282613">
    <property type="component" value="Unassembled WGS sequence"/>
</dbReference>
<keyword evidence="7 11" id="KW-0274">FAD</keyword>
<feature type="binding site" evidence="13">
    <location>
        <position position="438"/>
    </location>
    <ligand>
        <name>NADP(+)</name>
        <dbReference type="ChEBI" id="CHEBI:58349"/>
    </ligand>
</feature>
<evidence type="ECO:0000256" key="7">
    <source>
        <dbReference type="ARBA" id="ARBA00022827"/>
    </source>
</evidence>
<dbReference type="PIRSF" id="PIRSF000362">
    <property type="entry name" value="FNR"/>
    <property type="match status" value="1"/>
</dbReference>
<comment type="catalytic activity">
    <reaction evidence="10 11">
        <text>2 reduced [adrenodoxin] + NADP(+) + H(+) = 2 oxidized [adrenodoxin] + NADPH</text>
        <dbReference type="Rhea" id="RHEA:42312"/>
        <dbReference type="Rhea" id="RHEA-COMP:9998"/>
        <dbReference type="Rhea" id="RHEA-COMP:9999"/>
        <dbReference type="ChEBI" id="CHEBI:15378"/>
        <dbReference type="ChEBI" id="CHEBI:33737"/>
        <dbReference type="ChEBI" id="CHEBI:33738"/>
        <dbReference type="ChEBI" id="CHEBI:57783"/>
        <dbReference type="ChEBI" id="CHEBI:58349"/>
        <dbReference type="EC" id="1.18.1.6"/>
    </reaction>
</comment>
<feature type="binding site" evidence="12">
    <location>
        <begin position="438"/>
        <end position="440"/>
    </location>
    <ligand>
        <name>FAD</name>
        <dbReference type="ChEBI" id="CHEBI:57692"/>
    </ligand>
</feature>
<dbReference type="Gene3D" id="3.50.50.60">
    <property type="entry name" value="FAD/NAD(P)-binding domain"/>
    <property type="match status" value="1"/>
</dbReference>
<feature type="binding site" evidence="12">
    <location>
        <position position="431"/>
    </location>
    <ligand>
        <name>FAD</name>
        <dbReference type="ChEBI" id="CHEBI:57692"/>
    </ligand>
</feature>
<feature type="binding site" evidence="12">
    <location>
        <position position="57"/>
    </location>
    <ligand>
        <name>FAD</name>
        <dbReference type="ChEBI" id="CHEBI:57692"/>
    </ligand>
</feature>
<evidence type="ECO:0000256" key="1">
    <source>
        <dbReference type="ARBA" id="ARBA00001974"/>
    </source>
</evidence>
<dbReference type="PRINTS" id="PR00419">
    <property type="entry name" value="ADXRDTASE"/>
</dbReference>
<keyword evidence="9 11" id="KW-0560">Oxidoreductase</keyword>
<keyword evidence="11" id="KW-0496">Mitochondrion</keyword>
<evidence type="ECO:0000256" key="3">
    <source>
        <dbReference type="ARBA" id="ARBA00008312"/>
    </source>
</evidence>
<evidence type="ECO:0000256" key="11">
    <source>
        <dbReference type="PIRNR" id="PIRNR000362"/>
    </source>
</evidence>
<keyword evidence="6 11" id="KW-0285">Flavoprotein</keyword>
<evidence type="ECO:0000259" key="14">
    <source>
        <dbReference type="Pfam" id="PF07992"/>
    </source>
</evidence>
<evidence type="ECO:0000256" key="12">
    <source>
        <dbReference type="PIRSR" id="PIRSR000362-1"/>
    </source>
</evidence>
<dbReference type="PANTHER" id="PTHR48467">
    <property type="entry name" value="GLUTAMATE SYNTHASE 1 [NADH], CHLOROPLASTIC-LIKE"/>
    <property type="match status" value="1"/>
</dbReference>
<dbReference type="GO" id="GO:0016491">
    <property type="term" value="F:oxidoreductase activity"/>
    <property type="evidence" value="ECO:0007669"/>
    <property type="project" value="UniProtKB-KW"/>
</dbReference>
<dbReference type="SUPFAM" id="SSF51971">
    <property type="entry name" value="Nucleotide-binding domain"/>
    <property type="match status" value="1"/>
</dbReference>
<dbReference type="AlphaFoldDB" id="A0A158R8A5"/>
<dbReference type="EMBL" id="UYRS01018390">
    <property type="protein sequence ID" value="VDK34466.1"/>
    <property type="molecule type" value="Genomic_DNA"/>
</dbReference>
<dbReference type="Gene3D" id="3.40.50.720">
    <property type="entry name" value="NAD(P)-binding Rossmann-like Domain"/>
    <property type="match status" value="1"/>
</dbReference>
<comment type="similarity">
    <text evidence="3 11">Belongs to the ferredoxin--NADP reductase type 1 family.</text>
</comment>
<evidence type="ECO:0000313" key="15">
    <source>
        <dbReference type="EMBL" id="VDK34466.1"/>
    </source>
</evidence>
<reference evidence="17" key="1">
    <citation type="submission" date="2016-04" db="UniProtKB">
        <authorList>
            <consortium name="WormBaseParasite"/>
        </authorList>
    </citation>
    <scope>IDENTIFICATION</scope>
</reference>
<evidence type="ECO:0000256" key="4">
    <source>
        <dbReference type="ARBA" id="ARBA00013219"/>
    </source>
</evidence>
<dbReference type="InterPro" id="IPR055275">
    <property type="entry name" value="Ferredox_Rdtase"/>
</dbReference>
<dbReference type="OrthoDB" id="333024at2759"/>
<evidence type="ECO:0000256" key="10">
    <source>
        <dbReference type="ARBA" id="ARBA00048933"/>
    </source>
</evidence>
<feature type="binding site" evidence="12">
    <location>
        <position position="31"/>
    </location>
    <ligand>
        <name>FAD</name>
        <dbReference type="ChEBI" id="CHEBI:57692"/>
    </ligand>
</feature>
<dbReference type="UniPathway" id="UPA00296"/>
<protein>
    <recommendedName>
        <fullName evidence="5 11">NADPH:adrenodoxin oxidoreductase, mitochondrial</fullName>
        <ecNumber evidence="4 11">1.18.1.6</ecNumber>
    </recommendedName>
</protein>
<dbReference type="GO" id="GO:0008203">
    <property type="term" value="P:cholesterol metabolic process"/>
    <property type="evidence" value="ECO:0007669"/>
    <property type="project" value="UniProtKB-UniPathway"/>
</dbReference>
<evidence type="ECO:0000256" key="6">
    <source>
        <dbReference type="ARBA" id="ARBA00022630"/>
    </source>
</evidence>
<reference evidence="15 16" key="2">
    <citation type="submission" date="2018-11" db="EMBL/GenBank/DDBJ databases">
        <authorList>
            <consortium name="Pathogen Informatics"/>
        </authorList>
    </citation>
    <scope>NUCLEOTIDE SEQUENCE [LARGE SCALE GENOMIC DNA]</scope>
</reference>